<keyword evidence="1" id="KW-0812">Transmembrane</keyword>
<comment type="caution">
    <text evidence="4">The sequence shown here is derived from an EMBL/GenBank/DDBJ whole genome shotgun (WGS) entry which is preliminary data.</text>
</comment>
<keyword evidence="1" id="KW-0472">Membrane</keyword>
<feature type="domain" description="Protein FecR C-terminal" evidence="3">
    <location>
        <begin position="273"/>
        <end position="333"/>
    </location>
</feature>
<name>A0A399D5S4_9BACT</name>
<dbReference type="Gene3D" id="3.55.50.30">
    <property type="match status" value="1"/>
</dbReference>
<dbReference type="PANTHER" id="PTHR30273">
    <property type="entry name" value="PERIPLASMIC SIGNAL SENSOR AND SIGMA FACTOR ACTIVATOR FECR-RELATED"/>
    <property type="match status" value="1"/>
</dbReference>
<evidence type="ECO:0000313" key="4">
    <source>
        <dbReference type="EMBL" id="RIH66927.1"/>
    </source>
</evidence>
<evidence type="ECO:0000256" key="1">
    <source>
        <dbReference type="SAM" id="Phobius"/>
    </source>
</evidence>
<evidence type="ECO:0000259" key="3">
    <source>
        <dbReference type="Pfam" id="PF16344"/>
    </source>
</evidence>
<dbReference type="InterPro" id="IPR006860">
    <property type="entry name" value="FecR"/>
</dbReference>
<dbReference type="EMBL" id="QWET01000001">
    <property type="protein sequence ID" value="RIH66927.1"/>
    <property type="molecule type" value="Genomic_DNA"/>
</dbReference>
<keyword evidence="5" id="KW-1185">Reference proteome</keyword>
<protein>
    <submittedName>
        <fullName evidence="4">DUF4974 domain-containing protein</fullName>
    </submittedName>
</protein>
<dbReference type="Proteomes" id="UP000266441">
    <property type="component" value="Unassembled WGS sequence"/>
</dbReference>
<proteinExistence type="predicted"/>
<dbReference type="GO" id="GO:0016989">
    <property type="term" value="F:sigma factor antagonist activity"/>
    <property type="evidence" value="ECO:0007669"/>
    <property type="project" value="TreeGrafter"/>
</dbReference>
<dbReference type="OrthoDB" id="1452822at2"/>
<dbReference type="Gene3D" id="2.60.120.1440">
    <property type="match status" value="1"/>
</dbReference>
<gene>
    <name evidence="4" type="ORF">D1164_00390</name>
</gene>
<feature type="transmembrane region" description="Helical" evidence="1">
    <location>
        <begin position="90"/>
        <end position="110"/>
    </location>
</feature>
<keyword evidence="1" id="KW-1133">Transmembrane helix</keyword>
<dbReference type="InterPro" id="IPR032508">
    <property type="entry name" value="FecR_C"/>
</dbReference>
<dbReference type="AlphaFoldDB" id="A0A399D5S4"/>
<feature type="domain" description="FecR protein" evidence="2">
    <location>
        <begin position="134"/>
        <end position="223"/>
    </location>
</feature>
<dbReference type="PIRSF" id="PIRSF018266">
    <property type="entry name" value="FecR"/>
    <property type="match status" value="1"/>
</dbReference>
<sequence length="355" mass="40752">MDKGLLKKYVNNSCTEKEFDELVRRIINDFGNNQWESWSFDEWKSFEPDLKTKDEKKYSDLLNRIHHEINLRNKSHKEKKVVTLRMVTTWFSRAAAILFIPLLGFLLYMISTRDIESFKSVDLTVDSLEIIAPIGSRAVIQLSDGTEVNLNYGSKIKYPRTFEGDIRGVTLEGEGYFDVAHNPDKPFVVKTGKINVKALGTKFNVNAYPDDHVIATTLVEGKVVVEKTKNGENLEPLGIMVPGQHIVYDTKSEKISSSSKGSVHKYIGWTEGKLVFDNEPITEVAEKLSRMFNVDIEISDNIKDLTYTVTFINDPLFFILDLMKETTPVTYKTFQREKLPDGTYTKQKIRIMKRQ</sequence>
<reference evidence="4 5" key="1">
    <citation type="journal article" date="2015" name="Int. J. Syst. Evol. Microbiol.">
        <title>Mariniphaga sediminis sp. nov., isolated from coastal sediment.</title>
        <authorList>
            <person name="Wang F.Q."/>
            <person name="Shen Q.Y."/>
            <person name="Chen G.J."/>
            <person name="Du Z.J."/>
        </authorList>
    </citation>
    <scope>NUCLEOTIDE SEQUENCE [LARGE SCALE GENOMIC DNA]</scope>
    <source>
        <strain evidence="4 5">SY21</strain>
    </source>
</reference>
<dbReference type="Pfam" id="PF16344">
    <property type="entry name" value="FecR_C"/>
    <property type="match status" value="1"/>
</dbReference>
<evidence type="ECO:0000259" key="2">
    <source>
        <dbReference type="Pfam" id="PF04773"/>
    </source>
</evidence>
<accession>A0A399D5S4</accession>
<dbReference type="InterPro" id="IPR012373">
    <property type="entry name" value="Ferrdict_sens_TM"/>
</dbReference>
<organism evidence="4 5">
    <name type="scientific">Mariniphaga sediminis</name>
    <dbReference type="NCBI Taxonomy" id="1628158"/>
    <lineage>
        <taxon>Bacteria</taxon>
        <taxon>Pseudomonadati</taxon>
        <taxon>Bacteroidota</taxon>
        <taxon>Bacteroidia</taxon>
        <taxon>Marinilabiliales</taxon>
        <taxon>Prolixibacteraceae</taxon>
        <taxon>Mariniphaga</taxon>
    </lineage>
</organism>
<dbReference type="RefSeq" id="WP_119347953.1">
    <property type="nucleotide sequence ID" value="NZ_QWET01000001.1"/>
</dbReference>
<evidence type="ECO:0000313" key="5">
    <source>
        <dbReference type="Proteomes" id="UP000266441"/>
    </source>
</evidence>
<dbReference type="FunFam" id="2.60.120.1440:FF:000001">
    <property type="entry name" value="Putative anti-sigma factor"/>
    <property type="match status" value="1"/>
</dbReference>
<dbReference type="PANTHER" id="PTHR30273:SF2">
    <property type="entry name" value="PROTEIN FECR"/>
    <property type="match status" value="1"/>
</dbReference>
<dbReference type="Pfam" id="PF04773">
    <property type="entry name" value="FecR"/>
    <property type="match status" value="1"/>
</dbReference>